<evidence type="ECO:0000256" key="2">
    <source>
        <dbReference type="ARBA" id="ARBA00022448"/>
    </source>
</evidence>
<dbReference type="Proteomes" id="UP001595476">
    <property type="component" value="Unassembled WGS sequence"/>
</dbReference>
<dbReference type="InterPro" id="IPR027417">
    <property type="entry name" value="P-loop_NTPase"/>
</dbReference>
<dbReference type="EMBL" id="JBHRSZ010000007">
    <property type="protein sequence ID" value="MFC3152951.1"/>
    <property type="molecule type" value="Genomic_DNA"/>
</dbReference>
<dbReference type="InterPro" id="IPR017911">
    <property type="entry name" value="MacB-like_ATP-bd"/>
</dbReference>
<dbReference type="PANTHER" id="PTHR42798:SF2">
    <property type="entry name" value="ABC TRANSPORTER ATP-BINDING PROTEIN MG467-RELATED"/>
    <property type="match status" value="1"/>
</dbReference>
<organism evidence="6 7">
    <name type="scientific">Litoribrevibacter euphylliae</name>
    <dbReference type="NCBI Taxonomy" id="1834034"/>
    <lineage>
        <taxon>Bacteria</taxon>
        <taxon>Pseudomonadati</taxon>
        <taxon>Pseudomonadota</taxon>
        <taxon>Gammaproteobacteria</taxon>
        <taxon>Oceanospirillales</taxon>
        <taxon>Oceanospirillaceae</taxon>
        <taxon>Litoribrevibacter</taxon>
    </lineage>
</organism>
<evidence type="ECO:0000256" key="3">
    <source>
        <dbReference type="ARBA" id="ARBA00022741"/>
    </source>
</evidence>
<keyword evidence="2" id="KW-0813">Transport</keyword>
<evidence type="ECO:0000313" key="7">
    <source>
        <dbReference type="Proteomes" id="UP001595476"/>
    </source>
</evidence>
<dbReference type="CDD" id="cd03255">
    <property type="entry name" value="ABC_MJ0796_LolCDE_FtsE"/>
    <property type="match status" value="1"/>
</dbReference>
<dbReference type="PROSITE" id="PS50893">
    <property type="entry name" value="ABC_TRANSPORTER_2"/>
    <property type="match status" value="1"/>
</dbReference>
<dbReference type="PANTHER" id="PTHR42798">
    <property type="entry name" value="LIPOPROTEIN-RELEASING SYSTEM ATP-BINDING PROTEIN LOLD"/>
    <property type="match status" value="1"/>
</dbReference>
<keyword evidence="7" id="KW-1185">Reference proteome</keyword>
<dbReference type="InterPro" id="IPR003439">
    <property type="entry name" value="ABC_transporter-like_ATP-bd"/>
</dbReference>
<gene>
    <name evidence="6" type="ORF">ACFOEK_18065</name>
</gene>
<keyword evidence="3" id="KW-0547">Nucleotide-binding</keyword>
<dbReference type="SMART" id="SM00382">
    <property type="entry name" value="AAA"/>
    <property type="match status" value="1"/>
</dbReference>
<dbReference type="InterPro" id="IPR003593">
    <property type="entry name" value="AAA+_ATPase"/>
</dbReference>
<accession>A0ABV7HN81</accession>
<sequence length="229" mass="25152">MSELVLDISGLEFQWSDQSPSMRVDQLSVQSGERVFLKGASGSGKSTLLSLIGGVTTASTGRLAVLGQDLQSMSAKQRDRFRADHLGLIFQQFNLIPYLTAVENVLLTGRFSKQRKITRAEALTLLKELGIANDLAEKQVTQLSIGQQQRVAAARALAGKPKLIIADEPTSALDEETRDGYLDLLFNQCHTNGATLIFVSHDRTLAPLFDREVNIADVVHWSDQKEGEQ</sequence>
<evidence type="ECO:0000259" key="5">
    <source>
        <dbReference type="PROSITE" id="PS50893"/>
    </source>
</evidence>
<dbReference type="GO" id="GO:0005524">
    <property type="term" value="F:ATP binding"/>
    <property type="evidence" value="ECO:0007669"/>
    <property type="project" value="UniProtKB-KW"/>
</dbReference>
<evidence type="ECO:0000256" key="4">
    <source>
        <dbReference type="ARBA" id="ARBA00022840"/>
    </source>
</evidence>
<proteinExistence type="inferred from homology"/>
<feature type="domain" description="ABC transporter" evidence="5">
    <location>
        <begin position="6"/>
        <end position="221"/>
    </location>
</feature>
<dbReference type="Pfam" id="PF00005">
    <property type="entry name" value="ABC_tran"/>
    <property type="match status" value="1"/>
</dbReference>
<reference evidence="7" key="1">
    <citation type="journal article" date="2019" name="Int. J. Syst. Evol. Microbiol.">
        <title>The Global Catalogue of Microorganisms (GCM) 10K type strain sequencing project: providing services to taxonomists for standard genome sequencing and annotation.</title>
        <authorList>
            <consortium name="The Broad Institute Genomics Platform"/>
            <consortium name="The Broad Institute Genome Sequencing Center for Infectious Disease"/>
            <person name="Wu L."/>
            <person name="Ma J."/>
        </authorList>
    </citation>
    <scope>NUCLEOTIDE SEQUENCE [LARGE SCALE GENOMIC DNA]</scope>
    <source>
        <strain evidence="7">KCTC 52438</strain>
    </source>
</reference>
<comment type="similarity">
    <text evidence="1">Belongs to the ABC transporter superfamily.</text>
</comment>
<keyword evidence="4 6" id="KW-0067">ATP-binding</keyword>
<dbReference type="RefSeq" id="WP_386722873.1">
    <property type="nucleotide sequence ID" value="NZ_JBHRSZ010000007.1"/>
</dbReference>
<evidence type="ECO:0000256" key="1">
    <source>
        <dbReference type="ARBA" id="ARBA00005417"/>
    </source>
</evidence>
<dbReference type="Gene3D" id="3.40.50.300">
    <property type="entry name" value="P-loop containing nucleotide triphosphate hydrolases"/>
    <property type="match status" value="1"/>
</dbReference>
<name>A0ABV7HN81_9GAMM</name>
<dbReference type="SUPFAM" id="SSF52540">
    <property type="entry name" value="P-loop containing nucleoside triphosphate hydrolases"/>
    <property type="match status" value="1"/>
</dbReference>
<comment type="caution">
    <text evidence="6">The sequence shown here is derived from an EMBL/GenBank/DDBJ whole genome shotgun (WGS) entry which is preliminary data.</text>
</comment>
<evidence type="ECO:0000313" key="6">
    <source>
        <dbReference type="EMBL" id="MFC3152951.1"/>
    </source>
</evidence>
<protein>
    <submittedName>
        <fullName evidence="6">ABC transporter ATP-binding protein</fullName>
    </submittedName>
</protein>